<dbReference type="Gene3D" id="1.10.443.10">
    <property type="entry name" value="Intergrase catalytic core"/>
    <property type="match status" value="1"/>
</dbReference>
<dbReference type="SUPFAM" id="SSF56349">
    <property type="entry name" value="DNA breaking-rejoining enzymes"/>
    <property type="match status" value="1"/>
</dbReference>
<dbReference type="InterPro" id="IPR010998">
    <property type="entry name" value="Integrase_recombinase_N"/>
</dbReference>
<feature type="domain" description="Core-binding (CB)" evidence="7">
    <location>
        <begin position="129"/>
        <end position="210"/>
    </location>
</feature>
<dbReference type="PROSITE" id="PS51900">
    <property type="entry name" value="CB"/>
    <property type="match status" value="1"/>
</dbReference>
<organism evidence="8 9">
    <name type="scientific">Deefgea piscis</name>
    <dbReference type="NCBI Taxonomy" id="2739061"/>
    <lineage>
        <taxon>Bacteria</taxon>
        <taxon>Pseudomonadati</taxon>
        <taxon>Pseudomonadota</taxon>
        <taxon>Betaproteobacteria</taxon>
        <taxon>Neisseriales</taxon>
        <taxon>Chitinibacteraceae</taxon>
        <taxon>Deefgea</taxon>
    </lineage>
</organism>
<keyword evidence="4" id="KW-0233">DNA recombination</keyword>
<dbReference type="PANTHER" id="PTHR30629:SF2">
    <property type="entry name" value="PROPHAGE INTEGRASE INTS-RELATED"/>
    <property type="match status" value="1"/>
</dbReference>
<keyword evidence="9" id="KW-1185">Reference proteome</keyword>
<gene>
    <name evidence="8" type="ORF">HQN60_11690</name>
</gene>
<dbReference type="InterPro" id="IPR038488">
    <property type="entry name" value="Integrase_DNA-bd_sf"/>
</dbReference>
<accession>A0A6M8SUT4</accession>
<proteinExistence type="inferred from homology"/>
<dbReference type="InterPro" id="IPR002104">
    <property type="entry name" value="Integrase_catalytic"/>
</dbReference>
<evidence type="ECO:0000313" key="8">
    <source>
        <dbReference type="EMBL" id="QKJ67306.1"/>
    </source>
</evidence>
<keyword evidence="2" id="KW-0229">DNA integration</keyword>
<evidence type="ECO:0000259" key="6">
    <source>
        <dbReference type="PROSITE" id="PS51898"/>
    </source>
</evidence>
<dbReference type="Pfam" id="PF00589">
    <property type="entry name" value="Phage_integrase"/>
    <property type="match status" value="1"/>
</dbReference>
<dbReference type="InterPro" id="IPR013762">
    <property type="entry name" value="Integrase-like_cat_sf"/>
</dbReference>
<dbReference type="PANTHER" id="PTHR30629">
    <property type="entry name" value="PROPHAGE INTEGRASE"/>
    <property type="match status" value="1"/>
</dbReference>
<evidence type="ECO:0000259" key="7">
    <source>
        <dbReference type="PROSITE" id="PS51900"/>
    </source>
</evidence>
<dbReference type="InterPro" id="IPR025166">
    <property type="entry name" value="Integrase_DNA_bind_dom"/>
</dbReference>
<comment type="similarity">
    <text evidence="1">Belongs to the 'phage' integrase family.</text>
</comment>
<evidence type="ECO:0000256" key="3">
    <source>
        <dbReference type="ARBA" id="ARBA00023125"/>
    </source>
</evidence>
<dbReference type="Pfam" id="PF13356">
    <property type="entry name" value="Arm-DNA-bind_3"/>
    <property type="match status" value="1"/>
</dbReference>
<dbReference type="InterPro" id="IPR044068">
    <property type="entry name" value="CB"/>
</dbReference>
<dbReference type="EMBL" id="CP054143">
    <property type="protein sequence ID" value="QKJ67306.1"/>
    <property type="molecule type" value="Genomic_DNA"/>
</dbReference>
<dbReference type="AlphaFoldDB" id="A0A6M8SUT4"/>
<dbReference type="RefSeq" id="WP_173533809.1">
    <property type="nucleotide sequence ID" value="NZ_CP054143.1"/>
</dbReference>
<feature type="domain" description="Tyr recombinase" evidence="6">
    <location>
        <begin position="264"/>
        <end position="478"/>
    </location>
</feature>
<protein>
    <submittedName>
        <fullName evidence="8">Tyrosine-type recombinase/integrase</fullName>
    </submittedName>
</protein>
<reference evidence="8 9" key="1">
    <citation type="submission" date="2020-05" db="EMBL/GenBank/DDBJ databases">
        <title>Complete genome sequence of Deefgea sp. D17.</title>
        <authorList>
            <person name="Bae J.-W."/>
            <person name="Han J.E."/>
        </authorList>
    </citation>
    <scope>NUCLEOTIDE SEQUENCE [LARGE SCALE GENOMIC DNA]</scope>
    <source>
        <strain evidence="8 9">D17</strain>
    </source>
</reference>
<evidence type="ECO:0000313" key="9">
    <source>
        <dbReference type="Proteomes" id="UP000504844"/>
    </source>
</evidence>
<dbReference type="InterPro" id="IPR050808">
    <property type="entry name" value="Phage_Integrase"/>
</dbReference>
<dbReference type="Proteomes" id="UP000504844">
    <property type="component" value="Chromosome"/>
</dbReference>
<name>A0A6M8SUT4_9NEIS</name>
<dbReference type="Gene3D" id="3.30.160.390">
    <property type="entry name" value="Integrase, DNA-binding domain"/>
    <property type="match status" value="1"/>
</dbReference>
<dbReference type="GO" id="GO:0006310">
    <property type="term" value="P:DNA recombination"/>
    <property type="evidence" value="ECO:0007669"/>
    <property type="project" value="UniProtKB-KW"/>
</dbReference>
<dbReference type="PROSITE" id="PS51898">
    <property type="entry name" value="TYR_RECOMBINASE"/>
    <property type="match status" value="1"/>
</dbReference>
<evidence type="ECO:0000256" key="2">
    <source>
        <dbReference type="ARBA" id="ARBA00022908"/>
    </source>
</evidence>
<evidence type="ECO:0000256" key="4">
    <source>
        <dbReference type="ARBA" id="ARBA00023172"/>
    </source>
</evidence>
<keyword evidence="3 5" id="KW-0238">DNA-binding</keyword>
<dbReference type="GO" id="GO:0003677">
    <property type="term" value="F:DNA binding"/>
    <property type="evidence" value="ECO:0007669"/>
    <property type="project" value="UniProtKB-UniRule"/>
</dbReference>
<evidence type="ECO:0000256" key="5">
    <source>
        <dbReference type="PROSITE-ProRule" id="PRU01248"/>
    </source>
</evidence>
<evidence type="ECO:0000256" key="1">
    <source>
        <dbReference type="ARBA" id="ARBA00008857"/>
    </source>
</evidence>
<dbReference type="InterPro" id="IPR011010">
    <property type="entry name" value="DNA_brk_join_enz"/>
</dbReference>
<dbReference type="GO" id="GO:0015074">
    <property type="term" value="P:DNA integration"/>
    <property type="evidence" value="ECO:0007669"/>
    <property type="project" value="UniProtKB-KW"/>
</dbReference>
<sequence>MAKIEEILSKDLLDKLSTQDKGRSLKDGGGLTGVVHVDRGGGISVAFTYQFRVGKKRREKRCGTWPLKSLSKIRAERNRLRSLVSSGVDPIESAKDALIDAEREKQARLEQIKVEDALAQAQLVAAAELTMDDLFQSWDAHHGAQIDPSWRATRRSLWRCHISPCIGKKKISTVTAGEFFRHFDQMILDGKVGSARRALTFLKQVISWGLQRQLVASGHELLSLSLPVKLKVVSDDQKIENFNLEKFIAKNGAAIIGEDAEYGKAGRAIHFNELTILLSSRLPSSMQAITGKCIIRFMLATGIRASEAVKMRWAWISREECLIVFPAGAMKARKRHDVHLSPFALKQLEIMSELRINDFVFPAPIKENSSVLRGNVGSDITTRQFYCEDGESDEQYRKRLEVRLKNHRSRKEATLYNLPNGKWTLYDLRRTVATRLCELIGEDWGVVERILAHAPANTNSVTPKYARFASWNNRCWALNILGDALMLCEAGDDSRVNNFVLECQKRAPQIASR</sequence>
<dbReference type="KEGG" id="dee:HQN60_11690"/>
<dbReference type="Gene3D" id="1.10.150.130">
    <property type="match status" value="1"/>
</dbReference>